<dbReference type="GeneID" id="64629168"/>
<dbReference type="EMBL" id="JABBWG010000009">
    <property type="protein sequence ID" value="KAG1819558.1"/>
    <property type="molecule type" value="Genomic_DNA"/>
</dbReference>
<gene>
    <name evidence="2" type="ORF">BJ212DRAFT_1341589</name>
</gene>
<evidence type="ECO:0000313" key="2">
    <source>
        <dbReference type="EMBL" id="KAG1819558.1"/>
    </source>
</evidence>
<sequence>MSGLPPKPEVSRTASSWPEPADDRRYVGRPVPMAAPDHYRPRRDDRDRDRERERDRDRSYHPPRSPPPRSPRGRDTYTSPSRNDTHREYYHRDERPRGERGWEPDRRVSERRDDRAWTRDEHSGRGRGRGRGRVSPRRGSSYHGGASWRVRDSERDRDYGGRGRSREYDRNHHDRRRFDDRERSGMHRAPYSPRQDSNEHRREHYSPTKSPRRSYSPRRYSRPPSPDGSANRYSSRSPVKHESGHTPHPPSGPRSHQSDYRRRGSRTPSPRPSKRSMSRDTKPTHEETRLPVSPAHSQRSLRAPDEKSATKSASPYVKAEPNDDFRLKAESVLEDAHIGRSPASAKQESTDQDAEGDFKMRDPSHSPYHALSAVKTPPTPASPAPSLKHPVPEELPGEMPKAPTAPFLPPFTRRETLKERLGQKHKDELTQIEAIEASRSRAASEQVQISKAVRRALHELEITSIDLRAAQIRREHAENHRRKAASANGFFDFEAEFSGSTG</sequence>
<feature type="compositionally biased region" description="Basic and acidic residues" evidence="1">
    <location>
        <begin position="83"/>
        <end position="124"/>
    </location>
</feature>
<dbReference type="OrthoDB" id="3269397at2759"/>
<feature type="region of interest" description="Disordered" evidence="1">
    <location>
        <begin position="1"/>
        <end position="410"/>
    </location>
</feature>
<name>A0A9P7EEG4_9AGAM</name>
<protein>
    <submittedName>
        <fullName evidence="2">Uncharacterized protein</fullName>
    </submittedName>
</protein>
<feature type="compositionally biased region" description="Basic residues" evidence="1">
    <location>
        <begin position="210"/>
        <end position="221"/>
    </location>
</feature>
<feature type="compositionally biased region" description="Basic and acidic residues" evidence="1">
    <location>
        <begin position="196"/>
        <end position="206"/>
    </location>
</feature>
<organism evidence="2 3">
    <name type="scientific">Suillus subaureus</name>
    <dbReference type="NCBI Taxonomy" id="48587"/>
    <lineage>
        <taxon>Eukaryota</taxon>
        <taxon>Fungi</taxon>
        <taxon>Dikarya</taxon>
        <taxon>Basidiomycota</taxon>
        <taxon>Agaricomycotina</taxon>
        <taxon>Agaricomycetes</taxon>
        <taxon>Agaricomycetidae</taxon>
        <taxon>Boletales</taxon>
        <taxon>Suillineae</taxon>
        <taxon>Suillaceae</taxon>
        <taxon>Suillus</taxon>
    </lineage>
</organism>
<proteinExistence type="predicted"/>
<feature type="compositionally biased region" description="Basic residues" evidence="1">
    <location>
        <begin position="125"/>
        <end position="136"/>
    </location>
</feature>
<keyword evidence="3" id="KW-1185">Reference proteome</keyword>
<feature type="compositionally biased region" description="Basic and acidic residues" evidence="1">
    <location>
        <begin position="37"/>
        <end position="60"/>
    </location>
</feature>
<dbReference type="Proteomes" id="UP000807769">
    <property type="component" value="Unassembled WGS sequence"/>
</dbReference>
<dbReference type="AlphaFoldDB" id="A0A9P7EEG4"/>
<reference evidence="2" key="1">
    <citation type="journal article" date="2020" name="New Phytol.">
        <title>Comparative genomics reveals dynamic genome evolution in host specialist ectomycorrhizal fungi.</title>
        <authorList>
            <person name="Lofgren L.A."/>
            <person name="Nguyen N.H."/>
            <person name="Vilgalys R."/>
            <person name="Ruytinx J."/>
            <person name="Liao H.L."/>
            <person name="Branco S."/>
            <person name="Kuo A."/>
            <person name="LaButti K."/>
            <person name="Lipzen A."/>
            <person name="Andreopoulos W."/>
            <person name="Pangilinan J."/>
            <person name="Riley R."/>
            <person name="Hundley H."/>
            <person name="Na H."/>
            <person name="Barry K."/>
            <person name="Grigoriev I.V."/>
            <person name="Stajich J.E."/>
            <person name="Kennedy P.G."/>
        </authorList>
    </citation>
    <scope>NUCLEOTIDE SEQUENCE</scope>
    <source>
        <strain evidence="2">MN1</strain>
    </source>
</reference>
<feature type="compositionally biased region" description="Basic and acidic residues" evidence="1">
    <location>
        <begin position="277"/>
        <end position="289"/>
    </location>
</feature>
<evidence type="ECO:0000313" key="3">
    <source>
        <dbReference type="Proteomes" id="UP000807769"/>
    </source>
</evidence>
<feature type="compositionally biased region" description="Basic and acidic residues" evidence="1">
    <location>
        <begin position="320"/>
        <end position="338"/>
    </location>
</feature>
<feature type="compositionally biased region" description="Basic and acidic residues" evidence="1">
    <location>
        <begin position="149"/>
        <end position="185"/>
    </location>
</feature>
<comment type="caution">
    <text evidence="2">The sequence shown here is derived from an EMBL/GenBank/DDBJ whole genome shotgun (WGS) entry which is preliminary data.</text>
</comment>
<evidence type="ECO:0000256" key="1">
    <source>
        <dbReference type="SAM" id="MobiDB-lite"/>
    </source>
</evidence>
<dbReference type="RefSeq" id="XP_041195093.1">
    <property type="nucleotide sequence ID" value="XM_041335151.1"/>
</dbReference>
<accession>A0A9P7EEG4</accession>